<dbReference type="AlphaFoldDB" id="E4N172"/>
<evidence type="ECO:0000256" key="1">
    <source>
        <dbReference type="SAM" id="Phobius"/>
    </source>
</evidence>
<dbReference type="PATRIC" id="fig|452652.3.peg.6154"/>
<sequence>MPSPSPSEEDFARALRAGAELAPLVPVDEFALGAERRGRRRVLRRRGGVASAVALVAAAVLVPTLLPDRASHDPVPAASPPRVDDAFMLDTLVSLLPQDGTVRDGRGRAPDPGDPGRLPQAYLEYTAGNGRKAQLLVFVDLVATPVGGDEQRLLCYEPITPGGATCEPATRPDGSRLLTSGYGGDGAGPRSLFVAYTRPDGRQVQVQEADGDRTGQELPLDRAKLTEIATAPQWQSVFGPLGTAPSRPPARPAPAADRMLAALTPLLGGLQPGTAHTSTDLPGRLRVDLTVDGRTSPLVLTVVPGWRRSYPADPELSFRAAHRSVNRLADGTLVSSTVLTESLDPFGGGTVADALLPDGTLVGVRLWGSGTAGQRAGDPVLTVDQLTAVVTSPTWSAL</sequence>
<reference evidence="2 3" key="1">
    <citation type="journal article" date="2010" name="DNA Res.">
        <title>Genome sequence of Kitasatospora setae NBRC 14216T: an evolutionary snapshot of the family Streptomycetaceae.</title>
        <authorList>
            <person name="Ichikawa N."/>
            <person name="Oguchi A."/>
            <person name="Ikeda H."/>
            <person name="Ishikawa J."/>
            <person name="Kitani S."/>
            <person name="Watanabe Y."/>
            <person name="Nakamura S."/>
            <person name="Katano Y."/>
            <person name="Kishi E."/>
            <person name="Sasagawa M."/>
            <person name="Ankai A."/>
            <person name="Fukui S."/>
            <person name="Hashimoto Y."/>
            <person name="Kamata S."/>
            <person name="Otoguro M."/>
            <person name="Tanikawa S."/>
            <person name="Nihira T."/>
            <person name="Horinouchi S."/>
            <person name="Ohnishi Y."/>
            <person name="Hayakawa M."/>
            <person name="Kuzuyama T."/>
            <person name="Arisawa A."/>
            <person name="Nomoto F."/>
            <person name="Miura H."/>
            <person name="Takahashi Y."/>
            <person name="Fujita N."/>
        </authorList>
    </citation>
    <scope>NUCLEOTIDE SEQUENCE [LARGE SCALE GENOMIC DNA]</scope>
    <source>
        <strain evidence="3">ATCC 33774 / DSM 43861 / JCM 3304 / KCC A-0304 / NBRC 14216 / KM-6054</strain>
    </source>
</reference>
<keyword evidence="1" id="KW-0472">Membrane</keyword>
<proteinExistence type="predicted"/>
<keyword evidence="1" id="KW-0812">Transmembrane</keyword>
<protein>
    <submittedName>
        <fullName evidence="2">Uncharacterized protein</fullName>
    </submittedName>
</protein>
<dbReference type="HOGENOM" id="CLU_692196_0_0_11"/>
<gene>
    <name evidence="2" type="ordered locus">KSE_61400</name>
</gene>
<keyword evidence="3" id="KW-1185">Reference proteome</keyword>
<dbReference type="STRING" id="452652.KSE_61400"/>
<keyword evidence="1" id="KW-1133">Transmembrane helix</keyword>
<dbReference type="eggNOG" id="ENOG5030QBP">
    <property type="taxonomic scope" value="Bacteria"/>
</dbReference>
<feature type="transmembrane region" description="Helical" evidence="1">
    <location>
        <begin position="47"/>
        <end position="66"/>
    </location>
</feature>
<dbReference type="RefSeq" id="WP_014139202.1">
    <property type="nucleotide sequence ID" value="NC_016109.1"/>
</dbReference>
<dbReference type="KEGG" id="ksk:KSE_61400"/>
<evidence type="ECO:0000313" key="3">
    <source>
        <dbReference type="Proteomes" id="UP000007076"/>
    </source>
</evidence>
<evidence type="ECO:0000313" key="2">
    <source>
        <dbReference type="EMBL" id="BAJ31906.1"/>
    </source>
</evidence>
<dbReference type="EMBL" id="AP010968">
    <property type="protein sequence ID" value="BAJ31906.1"/>
    <property type="molecule type" value="Genomic_DNA"/>
</dbReference>
<name>E4N172_KITSK</name>
<dbReference type="Proteomes" id="UP000007076">
    <property type="component" value="Chromosome"/>
</dbReference>
<organism evidence="2 3">
    <name type="scientific">Kitasatospora setae (strain ATCC 33774 / DSM 43861 / JCM 3304 / KCC A-0304 / NBRC 14216 / KM-6054)</name>
    <name type="common">Streptomyces setae</name>
    <dbReference type="NCBI Taxonomy" id="452652"/>
    <lineage>
        <taxon>Bacteria</taxon>
        <taxon>Bacillati</taxon>
        <taxon>Actinomycetota</taxon>
        <taxon>Actinomycetes</taxon>
        <taxon>Kitasatosporales</taxon>
        <taxon>Streptomycetaceae</taxon>
        <taxon>Kitasatospora</taxon>
    </lineage>
</organism>
<accession>E4N172</accession>